<keyword evidence="4" id="KW-0521">NADP</keyword>
<evidence type="ECO:0000313" key="8">
    <source>
        <dbReference type="Proteomes" id="UP000027195"/>
    </source>
</evidence>
<keyword evidence="5" id="KW-0560">Oxidoreductase</keyword>
<dbReference type="PANTHER" id="PTHR23023">
    <property type="entry name" value="DIMETHYLANILINE MONOOXYGENASE"/>
    <property type="match status" value="1"/>
</dbReference>
<dbReference type="GO" id="GO:0050661">
    <property type="term" value="F:NADP binding"/>
    <property type="evidence" value="ECO:0007669"/>
    <property type="project" value="InterPro"/>
</dbReference>
<feature type="region of interest" description="Disordered" evidence="6">
    <location>
        <begin position="67"/>
        <end position="91"/>
    </location>
</feature>
<evidence type="ECO:0000256" key="3">
    <source>
        <dbReference type="ARBA" id="ARBA00022827"/>
    </source>
</evidence>
<evidence type="ECO:0000256" key="2">
    <source>
        <dbReference type="ARBA" id="ARBA00022630"/>
    </source>
</evidence>
<comment type="similarity">
    <text evidence="1">Belongs to the FMO family.</text>
</comment>
<keyword evidence="3" id="KW-0274">FAD</keyword>
<evidence type="ECO:0000313" key="7">
    <source>
        <dbReference type="EMBL" id="KDQ21799.1"/>
    </source>
</evidence>
<dbReference type="GO" id="GO:0004499">
    <property type="term" value="F:N,N-dimethylaniline monooxygenase activity"/>
    <property type="evidence" value="ECO:0007669"/>
    <property type="project" value="InterPro"/>
</dbReference>
<dbReference type="Proteomes" id="UP000027195">
    <property type="component" value="Unassembled WGS sequence"/>
</dbReference>
<protein>
    <recommendedName>
        <fullName evidence="9">FAD/NAD(P)-binding domain-containing protein</fullName>
    </recommendedName>
</protein>
<sequence length="530" mass="59975">MDRPSDSLLPRIKRIAIVGTGPGGLTALKTFIEEGAFEEVRAFERRDDIGGVWYFDPSVAKEEVERYQKTRRGEYPFRSNEPRDDGGQKQRVYWPSPAYEGMVGNIARDLLAFSDFPWPKPTPSPSSTSALQNLEAHARGDGAKTRSSTQDVESEDAGLNMESLSDEDVDIFPTLLETIAYLKSYATHFNLLPHISLNSEVVSVRYREREDGYVGWEVKVKARVIDGAGESFTETISWWDAVVMAGCVYDNLAIPHIDGLESLPEEQVLHARYYRSPAFWAEKKILVLGNGNSSNDICAQSAPHAKTPIYRSIHHPSWYAYLPDERIIDVQPIKRLYMMPNDDKKIGAELEDGKILEDIDAIVLGTGYRYELPFLRIPSSDSQEDITVTPPDRRRILGLYKHFLHARLPTLGFISYEIVYTTFSAAQAQACVLARLYSGRLTLPSLEERVADEAKCVEEVGDNYLFHALPMYAKSGGEPGYGQWLREWAMSAPGGGSVGVQWDVRRRWLFKNLVKLKTEQMRRSKERAEY</sequence>
<dbReference type="InterPro" id="IPR036188">
    <property type="entry name" value="FAD/NAD-bd_sf"/>
</dbReference>
<dbReference type="InterPro" id="IPR000960">
    <property type="entry name" value="Flavin_mOase"/>
</dbReference>
<feature type="compositionally biased region" description="Basic and acidic residues" evidence="6">
    <location>
        <begin position="67"/>
        <end position="88"/>
    </location>
</feature>
<accession>A0A067N1S9</accession>
<dbReference type="SUPFAM" id="SSF51905">
    <property type="entry name" value="FAD/NAD(P)-binding domain"/>
    <property type="match status" value="2"/>
</dbReference>
<dbReference type="Pfam" id="PF00743">
    <property type="entry name" value="FMO-like"/>
    <property type="match status" value="3"/>
</dbReference>
<proteinExistence type="inferred from homology"/>
<evidence type="ECO:0000256" key="1">
    <source>
        <dbReference type="ARBA" id="ARBA00009183"/>
    </source>
</evidence>
<gene>
    <name evidence="7" type="ORF">BOTBODRAFT_169000</name>
</gene>
<dbReference type="PIRSF" id="PIRSF000332">
    <property type="entry name" value="FMO"/>
    <property type="match status" value="1"/>
</dbReference>
<dbReference type="HOGENOM" id="CLU_006909_6_0_1"/>
<dbReference type="PRINTS" id="PR00419">
    <property type="entry name" value="ADXRDTASE"/>
</dbReference>
<name>A0A067N1S9_BOTB1</name>
<dbReference type="InterPro" id="IPR050346">
    <property type="entry name" value="FMO-like"/>
</dbReference>
<feature type="region of interest" description="Disordered" evidence="6">
    <location>
        <begin position="137"/>
        <end position="160"/>
    </location>
</feature>
<keyword evidence="2" id="KW-0285">Flavoprotein</keyword>
<dbReference type="AlphaFoldDB" id="A0A067N1S9"/>
<reference evidence="8" key="1">
    <citation type="journal article" date="2014" name="Proc. Natl. Acad. Sci. U.S.A.">
        <title>Extensive sampling of basidiomycete genomes demonstrates inadequacy of the white-rot/brown-rot paradigm for wood decay fungi.</title>
        <authorList>
            <person name="Riley R."/>
            <person name="Salamov A.A."/>
            <person name="Brown D.W."/>
            <person name="Nagy L.G."/>
            <person name="Floudas D."/>
            <person name="Held B.W."/>
            <person name="Levasseur A."/>
            <person name="Lombard V."/>
            <person name="Morin E."/>
            <person name="Otillar R."/>
            <person name="Lindquist E.A."/>
            <person name="Sun H."/>
            <person name="LaButti K.M."/>
            <person name="Schmutz J."/>
            <person name="Jabbour D."/>
            <person name="Luo H."/>
            <person name="Baker S.E."/>
            <person name="Pisabarro A.G."/>
            <person name="Walton J.D."/>
            <person name="Blanchette R.A."/>
            <person name="Henrissat B."/>
            <person name="Martin F."/>
            <person name="Cullen D."/>
            <person name="Hibbett D.S."/>
            <person name="Grigoriev I.V."/>
        </authorList>
    </citation>
    <scope>NUCLEOTIDE SEQUENCE [LARGE SCALE GENOMIC DNA]</scope>
    <source>
        <strain evidence="8">FD-172 SS1</strain>
    </source>
</reference>
<evidence type="ECO:0000256" key="4">
    <source>
        <dbReference type="ARBA" id="ARBA00022857"/>
    </source>
</evidence>
<dbReference type="Gene3D" id="3.50.50.60">
    <property type="entry name" value="FAD/NAD(P)-binding domain"/>
    <property type="match status" value="3"/>
</dbReference>
<evidence type="ECO:0000256" key="6">
    <source>
        <dbReference type="SAM" id="MobiDB-lite"/>
    </source>
</evidence>
<evidence type="ECO:0008006" key="9">
    <source>
        <dbReference type="Google" id="ProtNLM"/>
    </source>
</evidence>
<dbReference type="InParanoid" id="A0A067N1S9"/>
<dbReference type="OrthoDB" id="66881at2759"/>
<dbReference type="EMBL" id="KL198016">
    <property type="protein sequence ID" value="KDQ21799.1"/>
    <property type="molecule type" value="Genomic_DNA"/>
</dbReference>
<keyword evidence="8" id="KW-1185">Reference proteome</keyword>
<dbReference type="GO" id="GO:0050660">
    <property type="term" value="F:flavin adenine dinucleotide binding"/>
    <property type="evidence" value="ECO:0007669"/>
    <property type="project" value="InterPro"/>
</dbReference>
<dbReference type="STRING" id="930990.A0A067N1S9"/>
<dbReference type="InterPro" id="IPR020946">
    <property type="entry name" value="Flavin_mOase-like"/>
</dbReference>
<evidence type="ECO:0000256" key="5">
    <source>
        <dbReference type="ARBA" id="ARBA00023002"/>
    </source>
</evidence>
<organism evidence="7 8">
    <name type="scientific">Botryobasidium botryosum (strain FD-172 SS1)</name>
    <dbReference type="NCBI Taxonomy" id="930990"/>
    <lineage>
        <taxon>Eukaryota</taxon>
        <taxon>Fungi</taxon>
        <taxon>Dikarya</taxon>
        <taxon>Basidiomycota</taxon>
        <taxon>Agaricomycotina</taxon>
        <taxon>Agaricomycetes</taxon>
        <taxon>Cantharellales</taxon>
        <taxon>Botryobasidiaceae</taxon>
        <taxon>Botryobasidium</taxon>
    </lineage>
</organism>